<dbReference type="InterPro" id="IPR050312">
    <property type="entry name" value="IolE/XylAMocC-like"/>
</dbReference>
<dbReference type="InterPro" id="IPR036237">
    <property type="entry name" value="Xyl_isomerase-like_sf"/>
</dbReference>
<dbReference type="PANTHER" id="PTHR12110:SF21">
    <property type="entry name" value="XYLOSE ISOMERASE-LIKE TIM BARREL DOMAIN-CONTAINING PROTEIN"/>
    <property type="match status" value="1"/>
</dbReference>
<evidence type="ECO:0008006" key="4">
    <source>
        <dbReference type="Google" id="ProtNLM"/>
    </source>
</evidence>
<evidence type="ECO:0000256" key="1">
    <source>
        <dbReference type="SAM" id="MobiDB-lite"/>
    </source>
</evidence>
<accession>A0AAN6GHK6</accession>
<protein>
    <recommendedName>
        <fullName evidence="4">Xylose isomerase-like TIM barrel domain-containing protein</fullName>
    </recommendedName>
</protein>
<keyword evidence="3" id="KW-1185">Reference proteome</keyword>
<dbReference type="AlphaFoldDB" id="A0AAN6GHK6"/>
<evidence type="ECO:0000313" key="3">
    <source>
        <dbReference type="Proteomes" id="UP001176521"/>
    </source>
</evidence>
<gene>
    <name evidence="2" type="ORF">OC842_000134</name>
</gene>
<proteinExistence type="predicted"/>
<comment type="caution">
    <text evidence="2">The sequence shown here is derived from an EMBL/GenBank/DDBJ whole genome shotgun (WGS) entry which is preliminary data.</text>
</comment>
<name>A0AAN6GHK6_9BASI</name>
<sequence length="503" mass="55712">MERPPFCLFSFSAGSSTLGQHSLIRKFQLIASRGFQSIELFQDDLTAFAQSDEFTRIYADAHLASPPLSPELSRAQPRALDASPTPKTSPPISSPPTYNAFGPCSDADAHREVAAAAYIGLLAHSLRIQIASLQPLRDFEGWASPTARADALRRGTSRFEVMHALRTHMLFICSNCQPAAELVAPEQYAHRAGQDLVDLAEAAQRWEPRVAKETWRKRGWMDPIEMMELAFHHHHHHHHIQRLPPSPPVSRGSSFSVGHPLPMLMPTPNSSANLTPPRDTIALPNQDSIPTYISTSTNAPAPAPTDRQPFKIGYEALSWGTHVDVWRAAWSVVCATPAHAPIGLVLDSFNTLAREWADPCSPTGIAQPESEADERRRQSVRAMRELLRPERIFFLQIADARRCAAPLAPSPNRAEPRPARMIWSRSNRLFPLETERGAFLPILDFVRAVAEIGYRGPWSVEVFSDEIHQRDEGVPAALVERGYRSLERLVAAVQAASSASASE</sequence>
<dbReference type="Gene3D" id="3.20.20.150">
    <property type="entry name" value="Divalent-metal-dependent TIM barrel enzymes"/>
    <property type="match status" value="2"/>
</dbReference>
<reference evidence="2" key="1">
    <citation type="journal article" date="2023" name="PhytoFront">
        <title>Draft Genome Resources of Seven Strains of Tilletia horrida, Causal Agent of Kernel Smut of Rice.</title>
        <authorList>
            <person name="Khanal S."/>
            <person name="Antony Babu S."/>
            <person name="Zhou X.G."/>
        </authorList>
    </citation>
    <scope>NUCLEOTIDE SEQUENCE</scope>
    <source>
        <strain evidence="2">TX3</strain>
    </source>
</reference>
<dbReference type="PANTHER" id="PTHR12110">
    <property type="entry name" value="HYDROXYPYRUVATE ISOMERASE"/>
    <property type="match status" value="1"/>
</dbReference>
<dbReference type="Proteomes" id="UP001176521">
    <property type="component" value="Unassembled WGS sequence"/>
</dbReference>
<dbReference type="SUPFAM" id="SSF51658">
    <property type="entry name" value="Xylose isomerase-like"/>
    <property type="match status" value="2"/>
</dbReference>
<evidence type="ECO:0000313" key="2">
    <source>
        <dbReference type="EMBL" id="KAK0541175.1"/>
    </source>
</evidence>
<feature type="region of interest" description="Disordered" evidence="1">
    <location>
        <begin position="68"/>
        <end position="97"/>
    </location>
</feature>
<organism evidence="2 3">
    <name type="scientific">Tilletia horrida</name>
    <dbReference type="NCBI Taxonomy" id="155126"/>
    <lineage>
        <taxon>Eukaryota</taxon>
        <taxon>Fungi</taxon>
        <taxon>Dikarya</taxon>
        <taxon>Basidiomycota</taxon>
        <taxon>Ustilaginomycotina</taxon>
        <taxon>Exobasidiomycetes</taxon>
        <taxon>Tilletiales</taxon>
        <taxon>Tilletiaceae</taxon>
        <taxon>Tilletia</taxon>
    </lineage>
</organism>
<dbReference type="EMBL" id="JAPDMQ010000003">
    <property type="protein sequence ID" value="KAK0541175.1"/>
    <property type="molecule type" value="Genomic_DNA"/>
</dbReference>